<feature type="domain" description="EF-hand" evidence="7">
    <location>
        <begin position="38"/>
        <end position="73"/>
    </location>
</feature>
<reference evidence="8" key="1">
    <citation type="submission" date="2025-05" db="UniProtKB">
        <authorList>
            <consortium name="RefSeq"/>
        </authorList>
    </citation>
    <scope>NUCLEOTIDE SEQUENCE [LARGE SCALE GENOMIC DNA]</scope>
</reference>
<proteinExistence type="inferred from homology"/>
<keyword evidence="4" id="KW-0455">Luminescence</keyword>
<gene>
    <name evidence="9" type="primary">LOC105850865</name>
</gene>
<comment type="similarity">
    <text evidence="1">Belongs to the aequorin family.</text>
</comment>
<dbReference type="SUPFAM" id="SSF47473">
    <property type="entry name" value="EF-hand"/>
    <property type="match status" value="1"/>
</dbReference>
<protein>
    <submittedName>
        <fullName evidence="9">Ras and EF-hand domain-containing protein homolog isoform X5</fullName>
    </submittedName>
</protein>
<dbReference type="SUPFAM" id="SSF52540">
    <property type="entry name" value="P-loop containing nucleoside triphosphate hydrolases"/>
    <property type="match status" value="1"/>
</dbReference>
<dbReference type="Pfam" id="PF13833">
    <property type="entry name" value="EF-hand_8"/>
    <property type="match status" value="1"/>
</dbReference>
<sequence>MDLNNLAIELFKQFDPDNKGYITQEQLINGNNADHESFSFNQISCIFSLLDKENKGIITLADFMDAFIVVSDSNKDLQNTLVEGGYDEERSEVHANGLLYPNNSNNKTNSLLYPNNSERNYDLQYSKNIDLNDYSILNNDIYKNELSIKPNKLEDQKDSIPIIFESLIQDKDNFQEWKSFENNDDFEIQKPPSNCKTLNRKISGRCNSLDRNLLKRKSSDSIKKEFDEIFKPVGSFTNNISCRSSFEDISKDRFSLNHSFSHNHSNVISGRNSLSPNSSSSEDLFYADELTIEEWESYLRRIGGVALFGGNQVLHYIWQQIDTYQKSLLLPLEDFLKGIIEEHKTVYRKYQDIENTLHLKIAQQEFELENIYEEFDRTMKEEKIKNDKKYMEREELLKIQFRNALDIKEQSFQEYVKNLIESNEKLKAYEVEVSKLINCNKKLEDQNQHLFREQQALNSTIDIMAQEKELMEHRISYYEENNRELQEINNQFVLKSEQERQKYINFIRQFKDMLEEKEFLEANLSNLSFENNELKNVNSILNREDQLYTNKFKIKIADKLLPLSSSPNKNVLNRSYFLDDNPVFNSTRNHYELDPLLTATVSEHELDIALTKTVSDYELDLLNIATASDYKLDPLYTATVSNYNLDSLPTATVSNVDTLSNVVNYELDLPTTNVRDNELNNEVNYKSLCSEFEEYNNKCNKVVPTVTLSLLNGTSSTEEHYSLNFNELEKSSNVIAHQYESLFDGFEKSSDDDNHNPESLFDELASSSLVDNEIKIEEKRYLQKPTDHIRLACSSQTQFKVILCGDISAGKTSLIHRICFNEFLPHQQQTMRLDTYSKAVNLKENCINLILWDTCGQERFNSLPRAYYRKTDVVVLAYDLTNRSTFINTKIWFQTIHELIEDNTLVLLVGNKKDLYQKRVITTESGVLMAKDNDALFIETSSKSNENINELIELIATTLLQREDTVIIRNNLNLCSPGPILERKKVNTCC</sequence>
<reference evidence="9" key="2">
    <citation type="submission" date="2025-08" db="UniProtKB">
        <authorList>
            <consortium name="RefSeq"/>
        </authorList>
    </citation>
    <scope>IDENTIFICATION</scope>
</reference>
<dbReference type="Gene3D" id="3.40.50.300">
    <property type="entry name" value="P-loop containing nucleotide triphosphate hydrolases"/>
    <property type="match status" value="1"/>
</dbReference>
<accession>A0ABM4BDV2</accession>
<dbReference type="InterPro" id="IPR011992">
    <property type="entry name" value="EF-hand-dom_pair"/>
</dbReference>
<dbReference type="NCBIfam" id="TIGR00231">
    <property type="entry name" value="small_GTP"/>
    <property type="match status" value="1"/>
</dbReference>
<dbReference type="InterPro" id="IPR005225">
    <property type="entry name" value="Small_GTP-bd"/>
</dbReference>
<keyword evidence="8" id="KW-1185">Reference proteome</keyword>
<dbReference type="RefSeq" id="XP_065647135.1">
    <property type="nucleotide sequence ID" value="XM_065791063.1"/>
</dbReference>
<evidence type="ECO:0000256" key="2">
    <source>
        <dbReference type="ARBA" id="ARBA00022741"/>
    </source>
</evidence>
<dbReference type="InterPro" id="IPR027417">
    <property type="entry name" value="P-loop_NTPase"/>
</dbReference>
<dbReference type="SMART" id="SM00173">
    <property type="entry name" value="RAS"/>
    <property type="match status" value="1"/>
</dbReference>
<dbReference type="InterPro" id="IPR050227">
    <property type="entry name" value="Rab"/>
</dbReference>
<dbReference type="PROSITE" id="PS51421">
    <property type="entry name" value="RAS"/>
    <property type="match status" value="1"/>
</dbReference>
<dbReference type="PROSITE" id="PS51420">
    <property type="entry name" value="RHO"/>
    <property type="match status" value="1"/>
</dbReference>
<dbReference type="Proteomes" id="UP001652625">
    <property type="component" value="Chromosome 02"/>
</dbReference>
<dbReference type="InterPro" id="IPR001806">
    <property type="entry name" value="Small_GTPase"/>
</dbReference>
<dbReference type="InterPro" id="IPR002048">
    <property type="entry name" value="EF_hand_dom"/>
</dbReference>
<name>A0ABM4BDV2_HYDVU</name>
<dbReference type="PRINTS" id="PR00449">
    <property type="entry name" value="RASTRNSFRMNG"/>
</dbReference>
<dbReference type="SMART" id="SM00174">
    <property type="entry name" value="RHO"/>
    <property type="match status" value="1"/>
</dbReference>
<evidence type="ECO:0000313" key="9">
    <source>
        <dbReference type="RefSeq" id="XP_065647135.1"/>
    </source>
</evidence>
<keyword evidence="2" id="KW-0547">Nucleotide-binding</keyword>
<dbReference type="GeneID" id="105850865"/>
<evidence type="ECO:0000256" key="1">
    <source>
        <dbReference type="ARBA" id="ARBA00007828"/>
    </source>
</evidence>
<organism evidence="8 9">
    <name type="scientific">Hydra vulgaris</name>
    <name type="common">Hydra</name>
    <name type="synonym">Hydra attenuata</name>
    <dbReference type="NCBI Taxonomy" id="6087"/>
    <lineage>
        <taxon>Eukaryota</taxon>
        <taxon>Metazoa</taxon>
        <taxon>Cnidaria</taxon>
        <taxon>Hydrozoa</taxon>
        <taxon>Hydroidolina</taxon>
        <taxon>Anthoathecata</taxon>
        <taxon>Aplanulata</taxon>
        <taxon>Hydridae</taxon>
        <taxon>Hydra</taxon>
    </lineage>
</organism>
<evidence type="ECO:0000313" key="8">
    <source>
        <dbReference type="Proteomes" id="UP001652625"/>
    </source>
</evidence>
<dbReference type="Gene3D" id="1.10.238.10">
    <property type="entry name" value="EF-hand"/>
    <property type="match status" value="1"/>
</dbReference>
<dbReference type="PROSITE" id="PS51419">
    <property type="entry name" value="RAB"/>
    <property type="match status" value="1"/>
</dbReference>
<keyword evidence="3" id="KW-0342">GTP-binding</keyword>
<keyword evidence="5" id="KW-0599">Photoprotein</keyword>
<feature type="coiled-coil region" evidence="6">
    <location>
        <begin position="412"/>
        <end position="544"/>
    </location>
</feature>
<dbReference type="Pfam" id="PF00071">
    <property type="entry name" value="Ras"/>
    <property type="match status" value="1"/>
</dbReference>
<evidence type="ECO:0000256" key="5">
    <source>
        <dbReference type="ARBA" id="ARBA00023262"/>
    </source>
</evidence>
<dbReference type="CDD" id="cd00154">
    <property type="entry name" value="Rab"/>
    <property type="match status" value="1"/>
</dbReference>
<evidence type="ECO:0000259" key="7">
    <source>
        <dbReference type="PROSITE" id="PS50222"/>
    </source>
</evidence>
<dbReference type="PROSITE" id="PS50222">
    <property type="entry name" value="EF_HAND_2"/>
    <property type="match status" value="1"/>
</dbReference>
<dbReference type="SMART" id="SM00175">
    <property type="entry name" value="RAB"/>
    <property type="match status" value="1"/>
</dbReference>
<evidence type="ECO:0000256" key="6">
    <source>
        <dbReference type="SAM" id="Coils"/>
    </source>
</evidence>
<keyword evidence="6" id="KW-0175">Coiled coil</keyword>
<evidence type="ECO:0000256" key="4">
    <source>
        <dbReference type="ARBA" id="ARBA00023223"/>
    </source>
</evidence>
<dbReference type="PANTHER" id="PTHR47977">
    <property type="entry name" value="RAS-RELATED PROTEIN RAB"/>
    <property type="match status" value="1"/>
</dbReference>
<dbReference type="SMART" id="SM00176">
    <property type="entry name" value="RAN"/>
    <property type="match status" value="1"/>
</dbReference>
<evidence type="ECO:0000256" key="3">
    <source>
        <dbReference type="ARBA" id="ARBA00023134"/>
    </source>
</evidence>